<dbReference type="Proteomes" id="UP001153076">
    <property type="component" value="Unassembled WGS sequence"/>
</dbReference>
<feature type="domain" description="Zinc knuckle CX2CX4HX4C" evidence="2">
    <location>
        <begin position="168"/>
        <end position="213"/>
    </location>
</feature>
<protein>
    <recommendedName>
        <fullName evidence="5">DUF4283 domain-containing protein</fullName>
    </recommendedName>
</protein>
<dbReference type="PANTHER" id="PTHR31286:SF167">
    <property type="entry name" value="OS09G0268800 PROTEIN"/>
    <property type="match status" value="1"/>
</dbReference>
<comment type="caution">
    <text evidence="3">The sequence shown here is derived from an EMBL/GenBank/DDBJ whole genome shotgun (WGS) entry which is preliminary data.</text>
</comment>
<reference evidence="3" key="1">
    <citation type="submission" date="2022-04" db="EMBL/GenBank/DDBJ databases">
        <title>Carnegiea gigantea Genome sequencing and assembly v2.</title>
        <authorList>
            <person name="Copetti D."/>
            <person name="Sanderson M.J."/>
            <person name="Burquez A."/>
            <person name="Wojciechowski M.F."/>
        </authorList>
    </citation>
    <scope>NUCLEOTIDE SEQUENCE</scope>
    <source>
        <strain evidence="3">SGP5-SGP5p</strain>
        <tissue evidence="3">Aerial part</tissue>
    </source>
</reference>
<dbReference type="OrthoDB" id="1750606at2759"/>
<dbReference type="PANTHER" id="PTHR31286">
    <property type="entry name" value="GLYCINE-RICH CELL WALL STRUCTURAL PROTEIN 1.8-LIKE"/>
    <property type="match status" value="1"/>
</dbReference>
<evidence type="ECO:0000259" key="2">
    <source>
        <dbReference type="Pfam" id="PF14392"/>
    </source>
</evidence>
<feature type="domain" description="DUF4283" evidence="1">
    <location>
        <begin position="34"/>
        <end position="115"/>
    </location>
</feature>
<evidence type="ECO:0000313" key="3">
    <source>
        <dbReference type="EMBL" id="KAJ8426922.1"/>
    </source>
</evidence>
<dbReference type="Pfam" id="PF14111">
    <property type="entry name" value="DUF4283"/>
    <property type="match status" value="1"/>
</dbReference>
<keyword evidence="4" id="KW-1185">Reference proteome</keyword>
<evidence type="ECO:0008006" key="5">
    <source>
        <dbReference type="Google" id="ProtNLM"/>
    </source>
</evidence>
<accession>A0A9Q1GSI5</accession>
<evidence type="ECO:0000259" key="1">
    <source>
        <dbReference type="Pfam" id="PF14111"/>
    </source>
</evidence>
<dbReference type="AlphaFoldDB" id="A0A9Q1GSI5"/>
<dbReference type="EMBL" id="JAKOGI010001219">
    <property type="protein sequence ID" value="KAJ8426922.1"/>
    <property type="molecule type" value="Genomic_DNA"/>
</dbReference>
<dbReference type="InterPro" id="IPR040256">
    <property type="entry name" value="At4g02000-like"/>
</dbReference>
<sequence>MAIGLEEAWKCLSLTAEEEVVVECEDEVMDNKAEQMSLYLWGKLLTDSYFNANAMKNIFKNKLSKGVIIRDIDKNLFAFQFFFVADKGFVLNEGPWAFDGNIIILKELSDFEKPSNIQFTRARRGRPSNQAQTSASAKVLEDNLRSLWVTLNQFYTADKLVNFQVDADVPKPLRRGMRVMVKGKPIWVSFKYVKLSEFCCGYGHVGHVLSACEFTKDINEDSELPYGNW</sequence>
<evidence type="ECO:0000313" key="4">
    <source>
        <dbReference type="Proteomes" id="UP001153076"/>
    </source>
</evidence>
<name>A0A9Q1GSI5_9CARY</name>
<dbReference type="InterPro" id="IPR025558">
    <property type="entry name" value="DUF4283"/>
</dbReference>
<gene>
    <name evidence="3" type="ORF">Cgig2_010440</name>
</gene>
<dbReference type="InterPro" id="IPR025836">
    <property type="entry name" value="Zn_knuckle_CX2CX4HX4C"/>
</dbReference>
<dbReference type="Pfam" id="PF14392">
    <property type="entry name" value="zf-CCHC_4"/>
    <property type="match status" value="1"/>
</dbReference>
<organism evidence="3 4">
    <name type="scientific">Carnegiea gigantea</name>
    <dbReference type="NCBI Taxonomy" id="171969"/>
    <lineage>
        <taxon>Eukaryota</taxon>
        <taxon>Viridiplantae</taxon>
        <taxon>Streptophyta</taxon>
        <taxon>Embryophyta</taxon>
        <taxon>Tracheophyta</taxon>
        <taxon>Spermatophyta</taxon>
        <taxon>Magnoliopsida</taxon>
        <taxon>eudicotyledons</taxon>
        <taxon>Gunneridae</taxon>
        <taxon>Pentapetalae</taxon>
        <taxon>Caryophyllales</taxon>
        <taxon>Cactineae</taxon>
        <taxon>Cactaceae</taxon>
        <taxon>Cactoideae</taxon>
        <taxon>Echinocereeae</taxon>
        <taxon>Carnegiea</taxon>
    </lineage>
</organism>
<proteinExistence type="predicted"/>